<dbReference type="EMBL" id="JAIWYP010000010">
    <property type="protein sequence ID" value="KAH3752644.1"/>
    <property type="molecule type" value="Genomic_DNA"/>
</dbReference>
<proteinExistence type="predicted"/>
<reference evidence="2" key="1">
    <citation type="journal article" date="2019" name="bioRxiv">
        <title>The Genome of the Zebra Mussel, Dreissena polymorpha: A Resource for Invasive Species Research.</title>
        <authorList>
            <person name="McCartney M.A."/>
            <person name="Auch B."/>
            <person name="Kono T."/>
            <person name="Mallez S."/>
            <person name="Zhang Y."/>
            <person name="Obille A."/>
            <person name="Becker A."/>
            <person name="Abrahante J.E."/>
            <person name="Garbe J."/>
            <person name="Badalamenti J.P."/>
            <person name="Herman A."/>
            <person name="Mangelson H."/>
            <person name="Liachko I."/>
            <person name="Sullivan S."/>
            <person name="Sone E.D."/>
            <person name="Koren S."/>
            <person name="Silverstein K.A.T."/>
            <person name="Beckman K.B."/>
            <person name="Gohl D.M."/>
        </authorList>
    </citation>
    <scope>NUCLEOTIDE SEQUENCE</scope>
    <source>
        <strain evidence="2">Duluth1</strain>
        <tissue evidence="2">Whole animal</tissue>
    </source>
</reference>
<name>A0A9D4DRT3_DREPO</name>
<keyword evidence="3" id="KW-1185">Reference proteome</keyword>
<organism evidence="2 3">
    <name type="scientific">Dreissena polymorpha</name>
    <name type="common">Zebra mussel</name>
    <name type="synonym">Mytilus polymorpha</name>
    <dbReference type="NCBI Taxonomy" id="45954"/>
    <lineage>
        <taxon>Eukaryota</taxon>
        <taxon>Metazoa</taxon>
        <taxon>Spiralia</taxon>
        <taxon>Lophotrochozoa</taxon>
        <taxon>Mollusca</taxon>
        <taxon>Bivalvia</taxon>
        <taxon>Autobranchia</taxon>
        <taxon>Heteroconchia</taxon>
        <taxon>Euheterodonta</taxon>
        <taxon>Imparidentia</taxon>
        <taxon>Neoheterodontei</taxon>
        <taxon>Myida</taxon>
        <taxon>Dreissenoidea</taxon>
        <taxon>Dreissenidae</taxon>
        <taxon>Dreissena</taxon>
    </lineage>
</organism>
<comment type="caution">
    <text evidence="2">The sequence shown here is derived from an EMBL/GenBank/DDBJ whole genome shotgun (WGS) entry which is preliminary data.</text>
</comment>
<dbReference type="Proteomes" id="UP000828390">
    <property type="component" value="Unassembled WGS sequence"/>
</dbReference>
<sequence length="52" mass="5981">MEESMNIMDPNINTRTPTPRDPILMADGRSSLALVSFRMVEDSCDTFTNRRF</sequence>
<protein>
    <submittedName>
        <fullName evidence="2">Uncharacterized protein</fullName>
    </submittedName>
</protein>
<evidence type="ECO:0000313" key="2">
    <source>
        <dbReference type="EMBL" id="KAH3752644.1"/>
    </source>
</evidence>
<feature type="region of interest" description="Disordered" evidence="1">
    <location>
        <begin position="1"/>
        <end position="23"/>
    </location>
</feature>
<reference evidence="2" key="2">
    <citation type="submission" date="2020-11" db="EMBL/GenBank/DDBJ databases">
        <authorList>
            <person name="McCartney M.A."/>
            <person name="Auch B."/>
            <person name="Kono T."/>
            <person name="Mallez S."/>
            <person name="Becker A."/>
            <person name="Gohl D.M."/>
            <person name="Silverstein K.A.T."/>
            <person name="Koren S."/>
            <person name="Bechman K.B."/>
            <person name="Herman A."/>
            <person name="Abrahante J.E."/>
            <person name="Garbe J."/>
        </authorList>
    </citation>
    <scope>NUCLEOTIDE SEQUENCE</scope>
    <source>
        <strain evidence="2">Duluth1</strain>
        <tissue evidence="2">Whole animal</tissue>
    </source>
</reference>
<evidence type="ECO:0000256" key="1">
    <source>
        <dbReference type="SAM" id="MobiDB-lite"/>
    </source>
</evidence>
<dbReference type="AlphaFoldDB" id="A0A9D4DRT3"/>
<evidence type="ECO:0000313" key="3">
    <source>
        <dbReference type="Proteomes" id="UP000828390"/>
    </source>
</evidence>
<gene>
    <name evidence="2" type="ORF">DPMN_187265</name>
</gene>
<accession>A0A9D4DRT3</accession>